<reference evidence="6" key="2">
    <citation type="submission" date="2020-09" db="EMBL/GenBank/DDBJ databases">
        <authorList>
            <person name="Sun Q."/>
            <person name="Zhou Y."/>
        </authorList>
    </citation>
    <scope>NUCLEOTIDE SEQUENCE</scope>
    <source>
        <strain evidence="6">CGMCC 1.15095</strain>
    </source>
</reference>
<dbReference type="Proteomes" id="UP000608154">
    <property type="component" value="Unassembled WGS sequence"/>
</dbReference>
<dbReference type="GO" id="GO:0016757">
    <property type="term" value="F:glycosyltransferase activity"/>
    <property type="evidence" value="ECO:0007669"/>
    <property type="project" value="UniProtKB-KW"/>
</dbReference>
<comment type="caution">
    <text evidence="6">The sequence shown here is derived from an EMBL/GenBank/DDBJ whole genome shotgun (WGS) entry which is preliminary data.</text>
</comment>
<evidence type="ECO:0000313" key="6">
    <source>
        <dbReference type="EMBL" id="GGC12329.1"/>
    </source>
</evidence>
<evidence type="ECO:0000256" key="1">
    <source>
        <dbReference type="ARBA" id="ARBA00006739"/>
    </source>
</evidence>
<evidence type="ECO:0000313" key="7">
    <source>
        <dbReference type="Proteomes" id="UP000608154"/>
    </source>
</evidence>
<dbReference type="AlphaFoldDB" id="A0A916TVB5"/>
<comment type="similarity">
    <text evidence="1">Belongs to the glycosyltransferase 2 family.</text>
</comment>
<dbReference type="InterPro" id="IPR001173">
    <property type="entry name" value="Glyco_trans_2-like"/>
</dbReference>
<gene>
    <name evidence="6" type="ORF">GCM10011494_33920</name>
</gene>
<evidence type="ECO:0000256" key="2">
    <source>
        <dbReference type="ARBA" id="ARBA00022676"/>
    </source>
</evidence>
<proteinExistence type="inferred from homology"/>
<name>A0A916TVB5_9SPHN</name>
<dbReference type="SUPFAM" id="SSF53448">
    <property type="entry name" value="Nucleotide-diphospho-sugar transferases"/>
    <property type="match status" value="1"/>
</dbReference>
<dbReference type="EMBL" id="BMHK01000033">
    <property type="protein sequence ID" value="GGC12329.1"/>
    <property type="molecule type" value="Genomic_DNA"/>
</dbReference>
<keyword evidence="4" id="KW-0472">Membrane</keyword>
<keyword evidence="2" id="KW-0328">Glycosyltransferase</keyword>
<keyword evidence="7" id="KW-1185">Reference proteome</keyword>
<dbReference type="PANTHER" id="PTHR43179:SF12">
    <property type="entry name" value="GALACTOFURANOSYLTRANSFERASE GLFT2"/>
    <property type="match status" value="1"/>
</dbReference>
<feature type="transmembrane region" description="Helical" evidence="4">
    <location>
        <begin position="300"/>
        <end position="320"/>
    </location>
</feature>
<evidence type="ECO:0000256" key="3">
    <source>
        <dbReference type="ARBA" id="ARBA00022679"/>
    </source>
</evidence>
<sequence>MLGAAISLSEYISMREDMRPGYVSVENAAGNAEMAFTTPPRVSVIVPVWNRPADIERCVRSLQRQTLPATDYEIIIVDNGSTDSTVEAARAAGVCVLIETRPGSYAARNLGLAAARGKYVAFTDSDCAVDETWLERGLEALDGHPGYAVVAGRIELSAEDLLASSPVCDTYERIFAFKQERNVARGAACTANWFSHTELLRQVGGFRNDLKSGGDFDLTRRLKAAGHPILYAPDAVVVHPARASLRELCSKARRVIGGRMMTHRDRRNPLHWWAALTIDTARRFKTMLGTRCSLFMRARLSTLLMILFGAGCWEVLLVTLGTEPRRA</sequence>
<reference evidence="6" key="1">
    <citation type="journal article" date="2014" name="Int. J. Syst. Evol. Microbiol.">
        <title>Complete genome sequence of Corynebacterium casei LMG S-19264T (=DSM 44701T), isolated from a smear-ripened cheese.</title>
        <authorList>
            <consortium name="US DOE Joint Genome Institute (JGI-PGF)"/>
            <person name="Walter F."/>
            <person name="Albersmeier A."/>
            <person name="Kalinowski J."/>
            <person name="Ruckert C."/>
        </authorList>
    </citation>
    <scope>NUCLEOTIDE SEQUENCE</scope>
    <source>
        <strain evidence="6">CGMCC 1.15095</strain>
    </source>
</reference>
<evidence type="ECO:0000256" key="4">
    <source>
        <dbReference type="SAM" id="Phobius"/>
    </source>
</evidence>
<dbReference type="Pfam" id="PF00535">
    <property type="entry name" value="Glycos_transf_2"/>
    <property type="match status" value="1"/>
</dbReference>
<accession>A0A916TVB5</accession>
<keyword evidence="3" id="KW-0808">Transferase</keyword>
<dbReference type="Gene3D" id="3.90.550.10">
    <property type="entry name" value="Spore Coat Polysaccharide Biosynthesis Protein SpsA, Chain A"/>
    <property type="match status" value="1"/>
</dbReference>
<evidence type="ECO:0000259" key="5">
    <source>
        <dbReference type="Pfam" id="PF00535"/>
    </source>
</evidence>
<feature type="domain" description="Glycosyltransferase 2-like" evidence="5">
    <location>
        <begin position="43"/>
        <end position="166"/>
    </location>
</feature>
<keyword evidence="4" id="KW-1133">Transmembrane helix</keyword>
<dbReference type="PANTHER" id="PTHR43179">
    <property type="entry name" value="RHAMNOSYLTRANSFERASE WBBL"/>
    <property type="match status" value="1"/>
</dbReference>
<protein>
    <recommendedName>
        <fullName evidence="5">Glycosyltransferase 2-like domain-containing protein</fullName>
    </recommendedName>
</protein>
<dbReference type="InterPro" id="IPR029044">
    <property type="entry name" value="Nucleotide-diphossugar_trans"/>
</dbReference>
<organism evidence="6 7">
    <name type="scientific">Novosphingobium endophyticum</name>
    <dbReference type="NCBI Taxonomy" id="1955250"/>
    <lineage>
        <taxon>Bacteria</taxon>
        <taxon>Pseudomonadati</taxon>
        <taxon>Pseudomonadota</taxon>
        <taxon>Alphaproteobacteria</taxon>
        <taxon>Sphingomonadales</taxon>
        <taxon>Sphingomonadaceae</taxon>
        <taxon>Novosphingobium</taxon>
    </lineage>
</organism>
<keyword evidence="4" id="KW-0812">Transmembrane</keyword>